<dbReference type="GO" id="GO:0007059">
    <property type="term" value="P:chromosome segregation"/>
    <property type="evidence" value="ECO:0007669"/>
    <property type="project" value="UniProtKB-KW"/>
</dbReference>
<feature type="compositionally biased region" description="Basic and acidic residues" evidence="10">
    <location>
        <begin position="626"/>
        <end position="638"/>
    </location>
</feature>
<evidence type="ECO:0000256" key="3">
    <source>
        <dbReference type="ARBA" id="ARBA00022618"/>
    </source>
</evidence>
<dbReference type="EMBL" id="JACJFM010000029">
    <property type="protein sequence ID" value="MBB1488492.1"/>
    <property type="molecule type" value="Genomic_DNA"/>
</dbReference>
<feature type="region of interest" description="Disordered" evidence="10">
    <location>
        <begin position="144"/>
        <end position="194"/>
    </location>
</feature>
<dbReference type="PROSITE" id="PS50901">
    <property type="entry name" value="FTSK"/>
    <property type="match status" value="1"/>
</dbReference>
<keyword evidence="3" id="KW-0132">Cell division</keyword>
<feature type="binding site" evidence="9">
    <location>
        <begin position="842"/>
        <end position="849"/>
    </location>
    <ligand>
        <name>ATP</name>
        <dbReference type="ChEBI" id="CHEBI:30616"/>
    </ligand>
</feature>
<reference evidence="12 13" key="1">
    <citation type="submission" date="2020-08" db="EMBL/GenBank/DDBJ databases">
        <title>Oceanospirillum sp. nov. isolated from marine sediment.</title>
        <authorList>
            <person name="Ji X."/>
        </authorList>
    </citation>
    <scope>NUCLEOTIDE SEQUENCE [LARGE SCALE GENOMIC DNA]</scope>
    <source>
        <strain evidence="12 13">D5</strain>
    </source>
</reference>
<comment type="similarity">
    <text evidence="1">Belongs to the FtsK/SpoIIIE/SftA family.</text>
</comment>
<dbReference type="FunFam" id="3.40.50.300:FF:000209">
    <property type="entry name" value="Cell division protein FtsK"/>
    <property type="match status" value="1"/>
</dbReference>
<evidence type="ECO:0000313" key="12">
    <source>
        <dbReference type="EMBL" id="MBB1488492.1"/>
    </source>
</evidence>
<dbReference type="Gene3D" id="3.30.980.40">
    <property type="match status" value="1"/>
</dbReference>
<keyword evidence="6 9" id="KW-0067">ATP-binding</keyword>
<dbReference type="Pfam" id="PF01580">
    <property type="entry name" value="FtsK_SpoIIIE"/>
    <property type="match status" value="1"/>
</dbReference>
<evidence type="ECO:0000256" key="2">
    <source>
        <dbReference type="ARBA" id="ARBA00020887"/>
    </source>
</evidence>
<dbReference type="GO" id="GO:0003677">
    <property type="term" value="F:DNA binding"/>
    <property type="evidence" value="ECO:0007669"/>
    <property type="project" value="UniProtKB-KW"/>
</dbReference>
<dbReference type="GO" id="GO:0051301">
    <property type="term" value="P:cell division"/>
    <property type="evidence" value="ECO:0007669"/>
    <property type="project" value="UniProtKB-KW"/>
</dbReference>
<dbReference type="SMART" id="SM00843">
    <property type="entry name" value="Ftsk_gamma"/>
    <property type="match status" value="1"/>
</dbReference>
<dbReference type="InterPro" id="IPR050206">
    <property type="entry name" value="FtsK/SpoIIIE/SftA"/>
</dbReference>
<protein>
    <recommendedName>
        <fullName evidence="2">DNA translocase FtsK</fullName>
    </recommendedName>
</protein>
<feature type="compositionally biased region" description="Basic and acidic residues" evidence="10">
    <location>
        <begin position="452"/>
        <end position="463"/>
    </location>
</feature>
<evidence type="ECO:0000256" key="8">
    <source>
        <dbReference type="ARBA" id="ARBA00023306"/>
    </source>
</evidence>
<keyword evidence="8" id="KW-0131">Cell cycle</keyword>
<keyword evidence="5" id="KW-0159">Chromosome partition</keyword>
<dbReference type="Proteomes" id="UP000565262">
    <property type="component" value="Unassembled WGS sequence"/>
</dbReference>
<evidence type="ECO:0000256" key="7">
    <source>
        <dbReference type="ARBA" id="ARBA00023125"/>
    </source>
</evidence>
<dbReference type="InterPro" id="IPR002543">
    <property type="entry name" value="FtsK_dom"/>
</dbReference>
<feature type="compositionally biased region" description="Polar residues" evidence="10">
    <location>
        <begin position="641"/>
        <end position="651"/>
    </location>
</feature>
<feature type="compositionally biased region" description="Basic and acidic residues" evidence="10">
    <location>
        <begin position="383"/>
        <end position="393"/>
    </location>
</feature>
<evidence type="ECO:0000256" key="1">
    <source>
        <dbReference type="ARBA" id="ARBA00006474"/>
    </source>
</evidence>
<dbReference type="SUPFAM" id="SSF46785">
    <property type="entry name" value="Winged helix' DNA-binding domain"/>
    <property type="match status" value="1"/>
</dbReference>
<gene>
    <name evidence="12" type="ORF">H4O21_17960</name>
</gene>
<keyword evidence="13" id="KW-1185">Reference proteome</keyword>
<dbReference type="GO" id="GO:0005524">
    <property type="term" value="F:ATP binding"/>
    <property type="evidence" value="ECO:0007669"/>
    <property type="project" value="UniProtKB-UniRule"/>
</dbReference>
<evidence type="ECO:0000256" key="5">
    <source>
        <dbReference type="ARBA" id="ARBA00022829"/>
    </source>
</evidence>
<dbReference type="PANTHER" id="PTHR22683:SF41">
    <property type="entry name" value="DNA TRANSLOCASE FTSK"/>
    <property type="match status" value="1"/>
</dbReference>
<organism evidence="12 13">
    <name type="scientific">Oceanospirillum sediminis</name>
    <dbReference type="NCBI Taxonomy" id="2760088"/>
    <lineage>
        <taxon>Bacteria</taxon>
        <taxon>Pseudomonadati</taxon>
        <taxon>Pseudomonadota</taxon>
        <taxon>Gammaproteobacteria</taxon>
        <taxon>Oceanospirillales</taxon>
        <taxon>Oceanospirillaceae</taxon>
        <taxon>Oceanospirillum</taxon>
    </lineage>
</organism>
<evidence type="ECO:0000256" key="6">
    <source>
        <dbReference type="ARBA" id="ARBA00022840"/>
    </source>
</evidence>
<accession>A0A839IUY1</accession>
<evidence type="ECO:0000256" key="4">
    <source>
        <dbReference type="ARBA" id="ARBA00022741"/>
    </source>
</evidence>
<dbReference type="InterPro" id="IPR018541">
    <property type="entry name" value="Ftsk_gamma"/>
</dbReference>
<dbReference type="CDD" id="cd01127">
    <property type="entry name" value="TrwB_TraG_TraD_VirD4"/>
    <property type="match status" value="1"/>
</dbReference>
<feature type="compositionally biased region" description="Polar residues" evidence="10">
    <location>
        <begin position="497"/>
        <end position="519"/>
    </location>
</feature>
<feature type="compositionally biased region" description="Basic and acidic residues" evidence="10">
    <location>
        <begin position="326"/>
        <end position="335"/>
    </location>
</feature>
<evidence type="ECO:0000259" key="11">
    <source>
        <dbReference type="PROSITE" id="PS50901"/>
    </source>
</evidence>
<dbReference type="InterPro" id="IPR027417">
    <property type="entry name" value="P-loop_NTPase"/>
</dbReference>
<feature type="compositionally biased region" description="Polar residues" evidence="10">
    <location>
        <begin position="394"/>
        <end position="407"/>
    </location>
</feature>
<dbReference type="InterPro" id="IPR041027">
    <property type="entry name" value="FtsK_alpha"/>
</dbReference>
<dbReference type="Pfam" id="PF17854">
    <property type="entry name" value="FtsK_alpha"/>
    <property type="match status" value="1"/>
</dbReference>
<feature type="region of interest" description="Disordered" evidence="10">
    <location>
        <begin position="259"/>
        <end position="560"/>
    </location>
</feature>
<proteinExistence type="inferred from homology"/>
<feature type="compositionally biased region" description="Basic and acidic residues" evidence="10">
    <location>
        <begin position="425"/>
        <end position="442"/>
    </location>
</feature>
<evidence type="ECO:0000256" key="10">
    <source>
        <dbReference type="SAM" id="MobiDB-lite"/>
    </source>
</evidence>
<evidence type="ECO:0000256" key="9">
    <source>
        <dbReference type="PROSITE-ProRule" id="PRU00289"/>
    </source>
</evidence>
<dbReference type="InterPro" id="IPR036390">
    <property type="entry name" value="WH_DNA-bd_sf"/>
</dbReference>
<name>A0A839IUY1_9GAMM</name>
<dbReference type="AlphaFoldDB" id="A0A839IUY1"/>
<feature type="region of interest" description="Disordered" evidence="10">
    <location>
        <begin position="603"/>
        <end position="652"/>
    </location>
</feature>
<dbReference type="Gene3D" id="1.10.10.10">
    <property type="entry name" value="Winged helix-like DNA-binding domain superfamily/Winged helix DNA-binding domain"/>
    <property type="match status" value="1"/>
</dbReference>
<dbReference type="SUPFAM" id="SSF52540">
    <property type="entry name" value="P-loop containing nucleoside triphosphate hydrolases"/>
    <property type="match status" value="1"/>
</dbReference>
<feature type="domain" description="FtsK" evidence="11">
    <location>
        <begin position="825"/>
        <end position="1036"/>
    </location>
</feature>
<sequence length="1184" mass="127953">MLVLWMTGFTLLTAVSWLQVMDVTGFHAEKLAMKCFQFLRQEAKDSSKGLPEQFSAPNKNPLSFQDVLTSGHSDPLMPSETDHKANDKVVTSASVSEADAGSKTGTAIHGLAPENRISEEGTAQTAPSQAADHNVSQDLTARMQSDVQTEGPHASVPDISMQSQVSPGPELNMAGTMAKQEPSLSGLAADPSDHETMASDTLLSRSMAPGFNMPTDKEKSGSVFQTVKSIWHSRPALPPVFKKIPVAFDENAVIDRNERVEPGLGGIPSPERKEPSLGINDGANADREQLPFQTGPTPEDGEDLEKESVKFDASAVQSENGPDAVLKADESDRDPAIAAALASCEEDKSNASGFIRPSWMKSPASEALAPPDIRMSSGATGDSGHDIADEHLQQEGTDNSVSQNRWSSRGGDITGDNEDDPYTEYARRKHDEIHETSSEHSSDITGPSLPEESDRNNDIEWKTDTQVQSEVRESQQTTPPEYASQNAVPDEAPTLLAESSSPSYADSTADNPNDLTPPSESEELAVEQAQGSFSRPAWMRKAEPEAINPPESEANLTVDNVAAAPRKISVPTPETPIDHAVLDNSVSEEPDALADEPVSATLKSVAAEPVKPEEEKTEQTPGVVEIRPEESVETRVEESVAQPQKEQSYSEQVDESLRAVTMQTEQGEIWSVARFQKSGVDYDDEIEGDLPGLDLLTQDDDEAEPSFTHEQLQVMSELLETRLKEFNVKAEVVEVHPGPVITRFEIQPAPGVKASKISNLATDLARALAVSRVRVVEVIAGKSTVGIEIPNQNRAMIRLYKVLNHECYQEASSPLTLALGDNIAGQPVVANLAKMPHLLVAGTTGSGKSVGVNAMLISMLLKATPEELRLIMVDPKMLELSIYDGIPHLLTPVVTDMKDAANALNWCVAEMERRYKLMAAMGVRNIATFNSKLDEAAAQGARVADPTWQPEQGEIPPTLDKLPFIVVVVDEFADMMMIVGKKVEELIARLAQKARAAGIHLILATQRPSVDVITGLIKANIPTRIAFQVSSKIDSRTILDQGGAEQLLGHGDMLYMPPGSAVPERVHGAFVDDDEVHRIVDNWKRRGKPDYVDSILNGWEDNGASADGSESSGEEDKDALYDEVVAFVTETRRVSASGIQRRFKVGYNRAARLVEALEAAGVVSGMGSNGQREVLAPPPTGNEP</sequence>
<dbReference type="InterPro" id="IPR036388">
    <property type="entry name" value="WH-like_DNA-bd_sf"/>
</dbReference>
<dbReference type="PANTHER" id="PTHR22683">
    <property type="entry name" value="SPORULATION PROTEIN RELATED"/>
    <property type="match status" value="1"/>
</dbReference>
<keyword evidence="4 9" id="KW-0547">Nucleotide-binding</keyword>
<feature type="region of interest" description="Disordered" evidence="10">
    <location>
        <begin position="48"/>
        <end position="113"/>
    </location>
</feature>
<dbReference type="Gene3D" id="3.40.50.300">
    <property type="entry name" value="P-loop containing nucleotide triphosphate hydrolases"/>
    <property type="match status" value="1"/>
</dbReference>
<feature type="compositionally biased region" description="Polar residues" evidence="10">
    <location>
        <begin position="55"/>
        <end position="72"/>
    </location>
</feature>
<keyword evidence="7" id="KW-0238">DNA-binding</keyword>
<evidence type="ECO:0000313" key="13">
    <source>
        <dbReference type="Proteomes" id="UP000565262"/>
    </source>
</evidence>
<feature type="compositionally biased region" description="Polar residues" evidence="10">
    <location>
        <begin position="464"/>
        <end position="487"/>
    </location>
</feature>
<dbReference type="Pfam" id="PF09397">
    <property type="entry name" value="FtsK_gamma"/>
    <property type="match status" value="1"/>
</dbReference>
<comment type="caution">
    <text evidence="12">The sequence shown here is derived from an EMBL/GenBank/DDBJ whole genome shotgun (WGS) entry which is preliminary data.</text>
</comment>